<accession>X0TQK0</accession>
<name>X0TQK0_9ZZZZ</name>
<dbReference type="AlphaFoldDB" id="X0TQK0"/>
<reference evidence="1" key="1">
    <citation type="journal article" date="2014" name="Front. Microbiol.">
        <title>High frequency of phylogenetically diverse reductive dehalogenase-homologous genes in deep subseafloor sedimentary metagenomes.</title>
        <authorList>
            <person name="Kawai M."/>
            <person name="Futagami T."/>
            <person name="Toyoda A."/>
            <person name="Takaki Y."/>
            <person name="Nishi S."/>
            <person name="Hori S."/>
            <person name="Arai W."/>
            <person name="Tsubouchi T."/>
            <person name="Morono Y."/>
            <person name="Uchiyama I."/>
            <person name="Ito T."/>
            <person name="Fujiyama A."/>
            <person name="Inagaki F."/>
            <person name="Takami H."/>
        </authorList>
    </citation>
    <scope>NUCLEOTIDE SEQUENCE</scope>
    <source>
        <strain evidence="1">Expedition CK06-06</strain>
    </source>
</reference>
<dbReference type="Gene3D" id="2.60.120.1390">
    <property type="match status" value="1"/>
</dbReference>
<feature type="non-terminal residue" evidence="1">
    <location>
        <position position="175"/>
    </location>
</feature>
<evidence type="ECO:0000313" key="1">
    <source>
        <dbReference type="EMBL" id="GAF90427.1"/>
    </source>
</evidence>
<comment type="caution">
    <text evidence="1">The sequence shown here is derived from an EMBL/GenBank/DDBJ whole genome shotgun (WGS) entry which is preliminary data.</text>
</comment>
<dbReference type="Pfam" id="PF11175">
    <property type="entry name" value="DUF2961"/>
    <property type="match status" value="1"/>
</dbReference>
<dbReference type="EMBL" id="BARS01016759">
    <property type="protein sequence ID" value="GAF90427.1"/>
    <property type="molecule type" value="Genomic_DNA"/>
</dbReference>
<gene>
    <name evidence="1" type="ORF">S01H1_27511</name>
</gene>
<organism evidence="1">
    <name type="scientific">marine sediment metagenome</name>
    <dbReference type="NCBI Taxonomy" id="412755"/>
    <lineage>
        <taxon>unclassified sequences</taxon>
        <taxon>metagenomes</taxon>
        <taxon>ecological metagenomes</taxon>
    </lineage>
</organism>
<evidence type="ECO:0008006" key="2">
    <source>
        <dbReference type="Google" id="ProtNLM"/>
    </source>
</evidence>
<dbReference type="InterPro" id="IPR021345">
    <property type="entry name" value="DUF2961"/>
</dbReference>
<protein>
    <recommendedName>
        <fullName evidence="2">DUF2961 domain-containing protein</fullName>
    </recommendedName>
</protein>
<proteinExistence type="predicted"/>
<sequence>MKRIIITALLFTAFIPGSTIVNAEDFNGLNMSLGNLSLLSKAKTRSISAENFTGEKGKGGMATLEEGSAANAARDLGQGWKVNPYMRLDAGETLTLAEIKGPGAIQHIWMTLNRPWRYLILRMYWDGEKNPSVEVPAADFFACGWEKYAQVTSLPVCVNPGSAFNCYWEMPFRKS</sequence>